<evidence type="ECO:0000313" key="1">
    <source>
        <dbReference type="EMBL" id="SFP25437.1"/>
    </source>
</evidence>
<dbReference type="AlphaFoldDB" id="A0A1I5NUN0"/>
<protein>
    <recommendedName>
        <fullName evidence="3">Quinol monooxygenase YgiN</fullName>
    </recommendedName>
</protein>
<proteinExistence type="predicted"/>
<sequence>MEERIVIAAYKPKEGQSEALKLLMKEHLSTLKSQNYVTDRASIIMESLDGTIIEVFEWVSAHAMQQAHSNPVVLEMWGKYAEVCDYIPVGNVAETSQLFSAFTPLN</sequence>
<accession>A0A1I5NUN0</accession>
<name>A0A1I5NUN0_9BACT</name>
<evidence type="ECO:0000313" key="2">
    <source>
        <dbReference type="Proteomes" id="UP000199306"/>
    </source>
</evidence>
<organism evidence="1 2">
    <name type="scientific">Pseudarcicella hirudinis</name>
    <dbReference type="NCBI Taxonomy" id="1079859"/>
    <lineage>
        <taxon>Bacteria</taxon>
        <taxon>Pseudomonadati</taxon>
        <taxon>Bacteroidota</taxon>
        <taxon>Cytophagia</taxon>
        <taxon>Cytophagales</taxon>
        <taxon>Flectobacillaceae</taxon>
        <taxon>Pseudarcicella</taxon>
    </lineage>
</organism>
<dbReference type="STRING" id="1079859.SAMN04515674_102124"/>
<gene>
    <name evidence="1" type="ORF">SAMN04515674_102124</name>
</gene>
<evidence type="ECO:0008006" key="3">
    <source>
        <dbReference type="Google" id="ProtNLM"/>
    </source>
</evidence>
<dbReference type="EMBL" id="FOXH01000002">
    <property type="protein sequence ID" value="SFP25437.1"/>
    <property type="molecule type" value="Genomic_DNA"/>
</dbReference>
<reference evidence="1 2" key="1">
    <citation type="submission" date="2016-10" db="EMBL/GenBank/DDBJ databases">
        <authorList>
            <person name="de Groot N.N."/>
        </authorList>
    </citation>
    <scope>NUCLEOTIDE SEQUENCE [LARGE SCALE GENOMIC DNA]</scope>
    <source>
        <strain evidence="2">E92,LMG 26720,CCM 7988</strain>
    </source>
</reference>
<dbReference type="Proteomes" id="UP000199306">
    <property type="component" value="Unassembled WGS sequence"/>
</dbReference>
<dbReference type="OrthoDB" id="7595390at2"/>
<keyword evidence="2" id="KW-1185">Reference proteome</keyword>
<dbReference type="RefSeq" id="WP_092012407.1">
    <property type="nucleotide sequence ID" value="NZ_FOXH01000002.1"/>
</dbReference>